<dbReference type="KEGG" id="schf:IPT68_18960"/>
<evidence type="ECO:0000313" key="2">
    <source>
        <dbReference type="Proteomes" id="UP000594008"/>
    </source>
</evidence>
<organism evidence="1 2">
    <name type="scientific">Streptomyces chromofuscus</name>
    <dbReference type="NCBI Taxonomy" id="42881"/>
    <lineage>
        <taxon>Bacteria</taxon>
        <taxon>Bacillati</taxon>
        <taxon>Actinomycetota</taxon>
        <taxon>Actinomycetes</taxon>
        <taxon>Kitasatosporales</taxon>
        <taxon>Streptomycetaceae</taxon>
        <taxon>Streptomyces</taxon>
    </lineage>
</organism>
<dbReference type="EMBL" id="CP063374">
    <property type="protein sequence ID" value="QOV41966.1"/>
    <property type="molecule type" value="Genomic_DNA"/>
</dbReference>
<gene>
    <name evidence="1" type="ORF">IPT68_18960</name>
</gene>
<reference evidence="1 2" key="1">
    <citation type="submission" date="2020-10" db="EMBL/GenBank/DDBJ databases">
        <title>Streptomyces chromofuscus complate genome analysis.</title>
        <authorList>
            <person name="Anwar N."/>
        </authorList>
    </citation>
    <scope>NUCLEOTIDE SEQUENCE [LARGE SCALE GENOMIC DNA]</scope>
    <source>
        <strain evidence="1 2">DSM 40273</strain>
    </source>
</reference>
<keyword evidence="2" id="KW-1185">Reference proteome</keyword>
<dbReference type="Proteomes" id="UP000594008">
    <property type="component" value="Chromosome"/>
</dbReference>
<dbReference type="AlphaFoldDB" id="A0A7M2T052"/>
<evidence type="ECO:0000313" key="1">
    <source>
        <dbReference type="EMBL" id="QOV41966.1"/>
    </source>
</evidence>
<protein>
    <submittedName>
        <fullName evidence="1">Phage tail protein</fullName>
    </submittedName>
</protein>
<dbReference type="RefSeq" id="WP_189695893.1">
    <property type="nucleotide sequence ID" value="NZ_BMTA01000001.1"/>
</dbReference>
<dbReference type="InterPro" id="IPR058154">
    <property type="entry name" value="Bxb1_TTP-like"/>
</dbReference>
<proteinExistence type="predicted"/>
<sequence>MAGNKGSEIRVAGSGRVLVAKTVANSGPASPADTSAAWPAGWTELGFTTTDGIKVAKKDKIDPVDTWQSVSPARFIYSDRDLTVKFQLLQMNKDTLPFFMGGGTTPAAPTPAEAGTFQYNLLTNPAPDERQLAFDFTDGVGTGAVAYRLIIPRGQVTDTEELSFTRTGAVRLGVTFTAIGLDDPTKTTLATWLMKDTAYA</sequence>
<dbReference type="Pfam" id="PF25681">
    <property type="entry name" value="Phage_TTP_17"/>
    <property type="match status" value="1"/>
</dbReference>
<name>A0A7M2T052_STRCW</name>
<accession>A0A7M2T052</accession>